<dbReference type="InterPro" id="IPR041588">
    <property type="entry name" value="Integrase_H2C2"/>
</dbReference>
<keyword evidence="9" id="KW-0460">Magnesium</keyword>
<keyword evidence="14" id="KW-0233">DNA recombination</keyword>
<dbReference type="Pfam" id="PF17919">
    <property type="entry name" value="RT_RNaseH_2"/>
    <property type="match status" value="1"/>
</dbReference>
<evidence type="ECO:0000256" key="3">
    <source>
        <dbReference type="ARBA" id="ARBA00022695"/>
    </source>
</evidence>
<gene>
    <name evidence="17" type="ORF">U9M48_020334</name>
</gene>
<dbReference type="GO" id="GO:0046872">
    <property type="term" value="F:metal ion binding"/>
    <property type="evidence" value="ECO:0007669"/>
    <property type="project" value="UniProtKB-KW"/>
</dbReference>
<dbReference type="AlphaFoldDB" id="A0AAQ3TFW3"/>
<dbReference type="CDD" id="cd01647">
    <property type="entry name" value="RT_LTR"/>
    <property type="match status" value="1"/>
</dbReference>
<dbReference type="Pfam" id="PF00078">
    <property type="entry name" value="RVT_1"/>
    <property type="match status" value="1"/>
</dbReference>
<keyword evidence="11" id="KW-0695">RNA-directed DNA polymerase</keyword>
<dbReference type="InterPro" id="IPR043128">
    <property type="entry name" value="Rev_trsase/Diguanyl_cyclase"/>
</dbReference>
<reference evidence="17 18" key="1">
    <citation type="submission" date="2024-02" db="EMBL/GenBank/DDBJ databases">
        <title>High-quality chromosome-scale genome assembly of Pensacola bahiagrass (Paspalum notatum Flugge var. saurae).</title>
        <authorList>
            <person name="Vega J.M."/>
            <person name="Podio M."/>
            <person name="Orjuela J."/>
            <person name="Siena L.A."/>
            <person name="Pessino S.C."/>
            <person name="Combes M.C."/>
            <person name="Mariac C."/>
            <person name="Albertini E."/>
            <person name="Pupilli F."/>
            <person name="Ortiz J.P.A."/>
            <person name="Leblanc O."/>
        </authorList>
    </citation>
    <scope>NUCLEOTIDE SEQUENCE [LARGE SCALE GENOMIC DNA]</scope>
    <source>
        <strain evidence="17">R1</strain>
        <tissue evidence="17">Leaf</tissue>
    </source>
</reference>
<dbReference type="GO" id="GO:0003677">
    <property type="term" value="F:DNA binding"/>
    <property type="evidence" value="ECO:0007669"/>
    <property type="project" value="UniProtKB-KW"/>
</dbReference>
<dbReference type="Pfam" id="PF24626">
    <property type="entry name" value="SH3_Tf2-1"/>
    <property type="match status" value="1"/>
</dbReference>
<dbReference type="FunFam" id="1.10.340.70:FF:000001">
    <property type="entry name" value="Retrovirus-related Pol polyprotein from transposon gypsy-like Protein"/>
    <property type="match status" value="1"/>
</dbReference>
<dbReference type="PANTHER" id="PTHR37984">
    <property type="entry name" value="PROTEIN CBG26694"/>
    <property type="match status" value="1"/>
</dbReference>
<dbReference type="SUPFAM" id="SSF53098">
    <property type="entry name" value="Ribonuclease H-like"/>
    <property type="match status" value="1"/>
</dbReference>
<dbReference type="InterPro" id="IPR050951">
    <property type="entry name" value="Retrovirus_Pol_polyprotein"/>
</dbReference>
<dbReference type="InterPro" id="IPR000477">
    <property type="entry name" value="RT_dom"/>
</dbReference>
<dbReference type="SUPFAM" id="SSF56672">
    <property type="entry name" value="DNA/RNA polymerases"/>
    <property type="match status" value="1"/>
</dbReference>
<evidence type="ECO:0000256" key="10">
    <source>
        <dbReference type="ARBA" id="ARBA00022908"/>
    </source>
</evidence>
<keyword evidence="8" id="KW-0378">Hydrolase</keyword>
<dbReference type="GO" id="GO:0004519">
    <property type="term" value="F:endonuclease activity"/>
    <property type="evidence" value="ECO:0007669"/>
    <property type="project" value="UniProtKB-KW"/>
</dbReference>
<keyword evidence="13" id="KW-0238">DNA-binding</keyword>
<dbReference type="InterPro" id="IPR012337">
    <property type="entry name" value="RNaseH-like_sf"/>
</dbReference>
<dbReference type="Proteomes" id="UP001341281">
    <property type="component" value="Chromosome 04"/>
</dbReference>
<dbReference type="EMBL" id="CP144748">
    <property type="protein sequence ID" value="WVZ71795.1"/>
    <property type="molecule type" value="Genomic_DNA"/>
</dbReference>
<keyword evidence="12" id="KW-0239">DNA-directed DNA polymerase</keyword>
<evidence type="ECO:0000256" key="11">
    <source>
        <dbReference type="ARBA" id="ARBA00022918"/>
    </source>
</evidence>
<evidence type="ECO:0000256" key="9">
    <source>
        <dbReference type="ARBA" id="ARBA00022842"/>
    </source>
</evidence>
<dbReference type="InterPro" id="IPR036397">
    <property type="entry name" value="RNaseH_sf"/>
</dbReference>
<keyword evidence="7" id="KW-0255">Endonuclease</keyword>
<evidence type="ECO:0000256" key="8">
    <source>
        <dbReference type="ARBA" id="ARBA00022801"/>
    </source>
</evidence>
<dbReference type="GO" id="GO:0004190">
    <property type="term" value="F:aspartic-type endopeptidase activity"/>
    <property type="evidence" value="ECO:0007669"/>
    <property type="project" value="UniProtKB-KW"/>
</dbReference>
<dbReference type="InterPro" id="IPR056924">
    <property type="entry name" value="SH3_Tf2-1"/>
</dbReference>
<evidence type="ECO:0000259" key="16">
    <source>
        <dbReference type="PROSITE" id="PS50878"/>
    </source>
</evidence>
<accession>A0AAQ3TFW3</accession>
<dbReference type="GO" id="GO:0006310">
    <property type="term" value="P:DNA recombination"/>
    <property type="evidence" value="ECO:0007669"/>
    <property type="project" value="UniProtKB-KW"/>
</dbReference>
<dbReference type="GO" id="GO:0003887">
    <property type="term" value="F:DNA-directed DNA polymerase activity"/>
    <property type="evidence" value="ECO:0007669"/>
    <property type="project" value="UniProtKB-KW"/>
</dbReference>
<evidence type="ECO:0000256" key="4">
    <source>
        <dbReference type="ARBA" id="ARBA00022722"/>
    </source>
</evidence>
<evidence type="ECO:0000256" key="12">
    <source>
        <dbReference type="ARBA" id="ARBA00022932"/>
    </source>
</evidence>
<evidence type="ECO:0000256" key="14">
    <source>
        <dbReference type="ARBA" id="ARBA00023172"/>
    </source>
</evidence>
<dbReference type="InterPro" id="IPR041577">
    <property type="entry name" value="RT_RNaseH_2"/>
</dbReference>
<keyword evidence="2" id="KW-0808">Transferase</keyword>
<dbReference type="Gene3D" id="3.30.70.270">
    <property type="match status" value="2"/>
</dbReference>
<dbReference type="GO" id="GO:0006508">
    <property type="term" value="P:proteolysis"/>
    <property type="evidence" value="ECO:0007669"/>
    <property type="project" value="UniProtKB-KW"/>
</dbReference>
<dbReference type="Gene3D" id="1.10.340.70">
    <property type="match status" value="1"/>
</dbReference>
<evidence type="ECO:0000256" key="1">
    <source>
        <dbReference type="ARBA" id="ARBA00022670"/>
    </source>
</evidence>
<dbReference type="FunFam" id="3.30.70.270:FF:000026">
    <property type="entry name" value="Transposon Ty3-G Gag-Pol polyprotein"/>
    <property type="match status" value="1"/>
</dbReference>
<keyword evidence="10" id="KW-0229">DNA integration</keyword>
<protein>
    <recommendedName>
        <fullName evidence="16">Reverse transcriptase domain-containing protein</fullName>
    </recommendedName>
</protein>
<proteinExistence type="predicted"/>
<dbReference type="InterPro" id="IPR043502">
    <property type="entry name" value="DNA/RNA_pol_sf"/>
</dbReference>
<evidence type="ECO:0000313" key="18">
    <source>
        <dbReference type="Proteomes" id="UP001341281"/>
    </source>
</evidence>
<dbReference type="Pfam" id="PF17917">
    <property type="entry name" value="RT_RNaseH"/>
    <property type="match status" value="1"/>
</dbReference>
<feature type="domain" description="Reverse transcriptase" evidence="16">
    <location>
        <begin position="1"/>
        <end position="79"/>
    </location>
</feature>
<keyword evidence="15" id="KW-0511">Multifunctional enzyme</keyword>
<keyword evidence="6" id="KW-0064">Aspartyl protease</keyword>
<evidence type="ECO:0000256" key="2">
    <source>
        <dbReference type="ARBA" id="ARBA00022679"/>
    </source>
</evidence>
<dbReference type="InterPro" id="IPR041373">
    <property type="entry name" value="RT_RNaseH"/>
</dbReference>
<keyword evidence="18" id="KW-1185">Reference proteome</keyword>
<dbReference type="GO" id="GO:0015074">
    <property type="term" value="P:DNA integration"/>
    <property type="evidence" value="ECO:0007669"/>
    <property type="project" value="UniProtKB-KW"/>
</dbReference>
<dbReference type="Pfam" id="PF17921">
    <property type="entry name" value="Integrase_H2C2"/>
    <property type="match status" value="1"/>
</dbReference>
<dbReference type="PROSITE" id="PS50878">
    <property type="entry name" value="RT_POL"/>
    <property type="match status" value="1"/>
</dbReference>
<evidence type="ECO:0000256" key="5">
    <source>
        <dbReference type="ARBA" id="ARBA00022723"/>
    </source>
</evidence>
<evidence type="ECO:0000256" key="13">
    <source>
        <dbReference type="ARBA" id="ARBA00023125"/>
    </source>
</evidence>
<evidence type="ECO:0000256" key="7">
    <source>
        <dbReference type="ARBA" id="ARBA00022759"/>
    </source>
</evidence>
<dbReference type="PANTHER" id="PTHR37984:SF5">
    <property type="entry name" value="PROTEIN NYNRIN-LIKE"/>
    <property type="match status" value="1"/>
</dbReference>
<keyword evidence="1" id="KW-0645">Protease</keyword>
<keyword evidence="5" id="KW-0479">Metal-binding</keyword>
<keyword evidence="3" id="KW-0548">Nucleotidyltransferase</keyword>
<name>A0AAQ3TFW3_PASNO</name>
<dbReference type="GO" id="GO:0003964">
    <property type="term" value="F:RNA-directed DNA polymerase activity"/>
    <property type="evidence" value="ECO:0007669"/>
    <property type="project" value="UniProtKB-KW"/>
</dbReference>
<organism evidence="17 18">
    <name type="scientific">Paspalum notatum var. saurae</name>
    <dbReference type="NCBI Taxonomy" id="547442"/>
    <lineage>
        <taxon>Eukaryota</taxon>
        <taxon>Viridiplantae</taxon>
        <taxon>Streptophyta</taxon>
        <taxon>Embryophyta</taxon>
        <taxon>Tracheophyta</taxon>
        <taxon>Spermatophyta</taxon>
        <taxon>Magnoliopsida</taxon>
        <taxon>Liliopsida</taxon>
        <taxon>Poales</taxon>
        <taxon>Poaceae</taxon>
        <taxon>PACMAD clade</taxon>
        <taxon>Panicoideae</taxon>
        <taxon>Andropogonodae</taxon>
        <taxon>Paspaleae</taxon>
        <taxon>Paspalinae</taxon>
        <taxon>Paspalum</taxon>
    </lineage>
</organism>
<evidence type="ECO:0000313" key="17">
    <source>
        <dbReference type="EMBL" id="WVZ71795.1"/>
    </source>
</evidence>
<dbReference type="Gene3D" id="3.30.420.10">
    <property type="entry name" value="Ribonuclease H-like superfamily/Ribonuclease H"/>
    <property type="match status" value="1"/>
</dbReference>
<evidence type="ECO:0000256" key="6">
    <source>
        <dbReference type="ARBA" id="ARBA00022750"/>
    </source>
</evidence>
<sequence length="657" mass="76162">MPFGLSNEPSPFMHLMNQVLKPLLSQFVVVYFDDILIYSKSEDEYFDHVLEVLKQNELYVNLKKCVFLQKQLLFLGFIITSEGIRVDDSKIAAIRDWPTPNNISEVRSFHDLATFYRRFVKNFSTILAPITECLKKEKFQWNETAEASFKEIKEKLSQAPLLILPDFNKTFELECDASGVVYLLPKEFIVYTDHQSLKHFKNQKHMDRMLARWTAYLQRFNYLIIHKSGATNRVADALSRRGCLLISFEAELPGMEQINNLYENDDDFGQVWFKHLQGQPLGEEYVVQDGYLFKNDRLCIPKSSLHDKLIRELHSSDLSGHVGRDKTIANLQARYYWPQLKRDAGKFVQRCSVCQTYKGQVQNTRLYMPLAVPCAPWEDLSMDFVLGLPRTRCGNDAWTDFLRWLISFLVGRQQMLIMWLTFSLGDGVPRSMVSDRDTKFLAAFWLTLWRQFNNELKFSSTAHPQTDGQTEVGQVDLALSLAEFAYNNSEHRSIGKSPFSIVYTKVLRHVVDLLKLPSRENSRSAASFANNYSDLFKEVHNVLEASNQKYKQLADKRRRPMSFEVGYRVMVYLRKERLPAGVHGKLRQRKYGPFSILKKINNNAYAVDLPRKMNISNTFNVADISLYHTEQALYEENSTSSFNQVEGNDKGHYIDGS</sequence>
<evidence type="ECO:0000256" key="15">
    <source>
        <dbReference type="ARBA" id="ARBA00023268"/>
    </source>
</evidence>
<keyword evidence="4" id="KW-0540">Nuclease</keyword>